<keyword evidence="7" id="KW-0106">Calcium</keyword>
<dbReference type="InterPro" id="IPR036156">
    <property type="entry name" value="Beta-gal/glucu_dom_sf"/>
</dbReference>
<evidence type="ECO:0000256" key="3">
    <source>
        <dbReference type="ARBA" id="ARBA00007401"/>
    </source>
</evidence>
<dbReference type="InterPro" id="IPR032312">
    <property type="entry name" value="LacZ_4"/>
</dbReference>
<dbReference type="Gene3D" id="3.20.20.80">
    <property type="entry name" value="Glycosidases"/>
    <property type="match status" value="1"/>
</dbReference>
<comment type="cofactor">
    <cofactor evidence="2">
        <name>Ca(2+)</name>
        <dbReference type="ChEBI" id="CHEBI:29108"/>
    </cofactor>
</comment>
<comment type="similarity">
    <text evidence="3">Belongs to the glycosyl hydrolase 2 family.</text>
</comment>
<comment type="subunit">
    <text evidence="4">Monomer.</text>
</comment>
<dbReference type="PANTHER" id="PTHR46323">
    <property type="entry name" value="BETA-GALACTOSIDASE"/>
    <property type="match status" value="1"/>
</dbReference>
<dbReference type="InterPro" id="IPR013783">
    <property type="entry name" value="Ig-like_fold"/>
</dbReference>
<evidence type="ECO:0000256" key="2">
    <source>
        <dbReference type="ARBA" id="ARBA00001913"/>
    </source>
</evidence>
<dbReference type="Gene3D" id="2.60.40.10">
    <property type="entry name" value="Immunoglobulins"/>
    <property type="match status" value="2"/>
</dbReference>
<evidence type="ECO:0000256" key="4">
    <source>
        <dbReference type="ARBA" id="ARBA00011245"/>
    </source>
</evidence>
<dbReference type="InterPro" id="IPR006102">
    <property type="entry name" value="Ig-like_GH2"/>
</dbReference>
<dbReference type="PANTHER" id="PTHR46323:SF2">
    <property type="entry name" value="BETA-GALACTOSIDASE"/>
    <property type="match status" value="1"/>
</dbReference>
<dbReference type="EC" id="3.2.1.23" evidence="5"/>
<protein>
    <recommendedName>
        <fullName evidence="5">beta-galactosidase</fullName>
        <ecNumber evidence="5">3.2.1.23</ecNumber>
    </recommendedName>
    <alternativeName>
        <fullName evidence="9">Lactase</fullName>
    </alternativeName>
</protein>
<comment type="catalytic activity">
    <reaction evidence="1">
        <text>Hydrolysis of terminal non-reducing beta-D-galactose residues in beta-D-galactosides.</text>
        <dbReference type="EC" id="3.2.1.23"/>
    </reaction>
</comment>
<gene>
    <name evidence="11" type="ORF">FYJ29_10580</name>
</gene>
<evidence type="ECO:0000256" key="5">
    <source>
        <dbReference type="ARBA" id="ARBA00012756"/>
    </source>
</evidence>
<dbReference type="GO" id="GO:0009341">
    <property type="term" value="C:beta-galactosidase complex"/>
    <property type="evidence" value="ECO:0007669"/>
    <property type="project" value="InterPro"/>
</dbReference>
<dbReference type="InterPro" id="IPR006101">
    <property type="entry name" value="Glyco_hydro_2"/>
</dbReference>
<dbReference type="InterPro" id="IPR006103">
    <property type="entry name" value="Glyco_hydro_2_cat"/>
</dbReference>
<dbReference type="SUPFAM" id="SSF51445">
    <property type="entry name" value="(Trans)glycosidases"/>
    <property type="match status" value="1"/>
</dbReference>
<evidence type="ECO:0000256" key="1">
    <source>
        <dbReference type="ARBA" id="ARBA00001412"/>
    </source>
</evidence>
<dbReference type="AlphaFoldDB" id="A0A6L5XCS1"/>
<dbReference type="SUPFAM" id="SSF74650">
    <property type="entry name" value="Galactose mutarotase-like"/>
    <property type="match status" value="1"/>
</dbReference>
<keyword evidence="6" id="KW-0378">Hydrolase</keyword>
<dbReference type="InterPro" id="IPR017853">
    <property type="entry name" value="GH"/>
</dbReference>
<evidence type="ECO:0000256" key="8">
    <source>
        <dbReference type="ARBA" id="ARBA00023295"/>
    </source>
</evidence>
<evidence type="ECO:0000256" key="9">
    <source>
        <dbReference type="ARBA" id="ARBA00032230"/>
    </source>
</evidence>
<dbReference type="InterPro" id="IPR014718">
    <property type="entry name" value="GH-type_carb-bd"/>
</dbReference>
<evidence type="ECO:0000313" key="11">
    <source>
        <dbReference type="EMBL" id="MSS18200.1"/>
    </source>
</evidence>
<dbReference type="Pfam" id="PF00703">
    <property type="entry name" value="Glyco_hydro_2"/>
    <property type="match status" value="1"/>
</dbReference>
<sequence length="1025" mass="115496">MAAAHDNCNLPSGNEWHDMQVNSLNRLPDHASFFAFNNFAMALDGDKERSADYLSLTGMWKFNWVADADQRPLDFYKENLDVSSWATMPVPGLWELNGYGAPCYVNIGYAWMGHFDNNPPQVPVKDNHVGSYRRVIDIPASWSGKQVIAHFGSVTSNIYLYVNGKFAGYSEDSKVAAEFDITRLLKPGRNLISFQVFRWCDGSYSEDQDFWRFSGVARECYLFARQHDAIADVRISSTLAHDYRDGVLDVAVTMQGTCNLEAWLLDSAGNIVAQNTNSHVSNGRASFRMTVDNPCKWSAETPYLYTLVLAPTAPGGDHKPYSYVSQQVGFRRVEIKDGQLMVNGKRIMIKGVNRHEMDPDGGYVVSPERMEQDIAIMKRLNINAVRTCHYPDDPRWYDLCDKYGIYVCAEANQESHGLGYDDDSKAKTPMMAKPIMERNQHNVKVNFNHPSVIMWSLGNETGWSQNFNAAYDWIRSQDAQRPIQYERAVYEPSGKTDIVCPMYWSQAACERYARSTSAENSRPLIQCEYSHAMGNSCGGFKEYWELVRKYPKFQGGFIWDFVDQAIHWKDSAGRNILAYGGDFNSYDPSDNNFNCNGIVNPDRGLNPEAHEVGYFYQNIWVKPIDLQHGIVEVKNENAFRNLDNYELVYNFVFDGVASPAARLATLHVAPQEQTQVQLPGYSMPDTSAHEVFLNVEFQLKTAEPLLAAGHVAAHQQFKVGGCYVAASPAPASGKLRLKRTAESIVIKGESVEVTFAKKANWMLTKYNDYLGNGGVLRPNFWRAVTDNDMGAGLPKRCGVWRAPTMTLKHIDARLDRGKRVATVTACYDMPQVKAVLTLTYVIHGNAVLDVTQSLEARGDSTRVPEMLNYGMMMQLPAQYDQVRYYGRGPVENYVDRCESQHVGLYHTSVDAMFYPYIRPQETGTHTGIRCFKVLSPGGGLYVIPRGSLMQASALHYDLDELDEGLEKHQRHPSQLAKSQYTVLLFELAQAGVGGIDSWSQNAEALPQYRVGYGSKVFRFSLRPLH</sequence>
<dbReference type="GO" id="GO:0005990">
    <property type="term" value="P:lactose catabolic process"/>
    <property type="evidence" value="ECO:0007669"/>
    <property type="project" value="TreeGrafter"/>
</dbReference>
<dbReference type="Gene3D" id="2.60.120.260">
    <property type="entry name" value="Galactose-binding domain-like"/>
    <property type="match status" value="1"/>
</dbReference>
<organism evidence="11 12">
    <name type="scientific">Sodaliphilus pleomorphus</name>
    <dbReference type="NCBI Taxonomy" id="2606626"/>
    <lineage>
        <taxon>Bacteria</taxon>
        <taxon>Pseudomonadati</taxon>
        <taxon>Bacteroidota</taxon>
        <taxon>Bacteroidia</taxon>
        <taxon>Bacteroidales</taxon>
        <taxon>Muribaculaceae</taxon>
        <taxon>Sodaliphilus</taxon>
    </lineage>
</organism>
<dbReference type="Gene3D" id="2.70.98.10">
    <property type="match status" value="1"/>
</dbReference>
<evidence type="ECO:0000313" key="12">
    <source>
        <dbReference type="Proteomes" id="UP000483362"/>
    </source>
</evidence>
<dbReference type="PRINTS" id="PR00132">
    <property type="entry name" value="GLHYDRLASE2"/>
</dbReference>
<name>A0A6L5XCS1_9BACT</name>
<comment type="caution">
    <text evidence="11">The sequence shown here is derived from an EMBL/GenBank/DDBJ whole genome shotgun (WGS) entry which is preliminary data.</text>
</comment>
<dbReference type="Pfam" id="PF16353">
    <property type="entry name" value="LacZ_4"/>
    <property type="match status" value="1"/>
</dbReference>
<evidence type="ECO:0000259" key="10">
    <source>
        <dbReference type="SMART" id="SM01038"/>
    </source>
</evidence>
<dbReference type="Pfam" id="PF02837">
    <property type="entry name" value="Glyco_hydro_2_N"/>
    <property type="match status" value="1"/>
</dbReference>
<evidence type="ECO:0000256" key="7">
    <source>
        <dbReference type="ARBA" id="ARBA00022837"/>
    </source>
</evidence>
<reference evidence="11 12" key="1">
    <citation type="submission" date="2019-08" db="EMBL/GenBank/DDBJ databases">
        <title>In-depth cultivation of the pig gut microbiome towards novel bacterial diversity and tailored functional studies.</title>
        <authorList>
            <person name="Wylensek D."/>
            <person name="Hitch T.C.A."/>
            <person name="Clavel T."/>
        </authorList>
    </citation>
    <scope>NUCLEOTIDE SEQUENCE [LARGE SCALE GENOMIC DNA]</scope>
    <source>
        <strain evidence="11 12">Oil-RF-744-WCA-WT-10</strain>
    </source>
</reference>
<dbReference type="Pfam" id="PF02929">
    <property type="entry name" value="Bgal_small_N"/>
    <property type="match status" value="1"/>
</dbReference>
<accession>A0A6L5XCS1</accession>
<dbReference type="Pfam" id="PF02836">
    <property type="entry name" value="Glyco_hydro_2_C"/>
    <property type="match status" value="1"/>
</dbReference>
<proteinExistence type="inferred from homology"/>
<dbReference type="SUPFAM" id="SSF49785">
    <property type="entry name" value="Galactose-binding domain-like"/>
    <property type="match status" value="1"/>
</dbReference>
<keyword evidence="8" id="KW-0326">Glycosidase</keyword>
<dbReference type="EMBL" id="VULT01000017">
    <property type="protein sequence ID" value="MSS18200.1"/>
    <property type="molecule type" value="Genomic_DNA"/>
</dbReference>
<dbReference type="GO" id="GO:0004565">
    <property type="term" value="F:beta-galactosidase activity"/>
    <property type="evidence" value="ECO:0007669"/>
    <property type="project" value="UniProtKB-EC"/>
</dbReference>
<dbReference type="InterPro" id="IPR006104">
    <property type="entry name" value="Glyco_hydro_2_N"/>
</dbReference>
<feature type="domain" description="Beta galactosidase small chain/" evidence="10">
    <location>
        <begin position="745"/>
        <end position="1022"/>
    </location>
</feature>
<dbReference type="InterPro" id="IPR008979">
    <property type="entry name" value="Galactose-bd-like_sf"/>
</dbReference>
<dbReference type="InterPro" id="IPR050347">
    <property type="entry name" value="Bact_Beta-galactosidase"/>
</dbReference>
<keyword evidence="12" id="KW-1185">Reference proteome</keyword>
<dbReference type="SMART" id="SM01038">
    <property type="entry name" value="Bgal_small_N"/>
    <property type="match status" value="1"/>
</dbReference>
<dbReference type="InterPro" id="IPR004199">
    <property type="entry name" value="B-gal_small/dom_5"/>
</dbReference>
<evidence type="ECO:0000256" key="6">
    <source>
        <dbReference type="ARBA" id="ARBA00022801"/>
    </source>
</evidence>
<dbReference type="InterPro" id="IPR011013">
    <property type="entry name" value="Gal_mutarotase_sf_dom"/>
</dbReference>
<dbReference type="SUPFAM" id="SSF49303">
    <property type="entry name" value="beta-Galactosidase/glucuronidase domain"/>
    <property type="match status" value="2"/>
</dbReference>
<dbReference type="GO" id="GO:0030246">
    <property type="term" value="F:carbohydrate binding"/>
    <property type="evidence" value="ECO:0007669"/>
    <property type="project" value="InterPro"/>
</dbReference>
<dbReference type="FunFam" id="3.20.20.80:FF:000121">
    <property type="entry name" value="Beta-galactosidase"/>
    <property type="match status" value="1"/>
</dbReference>
<dbReference type="Proteomes" id="UP000483362">
    <property type="component" value="Unassembled WGS sequence"/>
</dbReference>